<dbReference type="PANTHER" id="PTHR38463:SF1">
    <property type="entry name" value="STRESS RESPONSE PROTEIN YSNF"/>
    <property type="match status" value="1"/>
</dbReference>
<dbReference type="RefSeq" id="WP_012853238.1">
    <property type="nucleotide sequence ID" value="NC_013510.1"/>
</dbReference>
<dbReference type="AlphaFoldDB" id="D1A7T2"/>
<dbReference type="Gene3D" id="3.90.50.10">
    <property type="entry name" value="Photosynthetic Reaction Center, subunit H, domain 2"/>
    <property type="match status" value="1"/>
</dbReference>
<evidence type="ECO:0000256" key="1">
    <source>
        <dbReference type="SAM" id="MobiDB-lite"/>
    </source>
</evidence>
<dbReference type="SUPFAM" id="SSF50346">
    <property type="entry name" value="PRC-barrel domain"/>
    <property type="match status" value="1"/>
</dbReference>
<dbReference type="InterPro" id="IPR019060">
    <property type="entry name" value="DUF2382"/>
</dbReference>
<reference evidence="4 5" key="1">
    <citation type="journal article" date="2011" name="Stand. Genomic Sci.">
        <title>Complete genome sequence of Thermomonospora curvata type strain (B9).</title>
        <authorList>
            <person name="Chertkov O."/>
            <person name="Sikorski J."/>
            <person name="Nolan M."/>
            <person name="Lapidus A."/>
            <person name="Lucas S."/>
            <person name="Del Rio T.G."/>
            <person name="Tice H."/>
            <person name="Cheng J.F."/>
            <person name="Goodwin L."/>
            <person name="Pitluck S."/>
            <person name="Liolios K."/>
            <person name="Ivanova N."/>
            <person name="Mavromatis K."/>
            <person name="Mikhailova N."/>
            <person name="Ovchinnikova G."/>
            <person name="Pati A."/>
            <person name="Chen A."/>
            <person name="Palaniappan K."/>
            <person name="Djao O.D."/>
            <person name="Land M."/>
            <person name="Hauser L."/>
            <person name="Chang Y.J."/>
            <person name="Jeffries C.D."/>
            <person name="Brettin T."/>
            <person name="Han C."/>
            <person name="Detter J.C."/>
            <person name="Rohde M."/>
            <person name="Goker M."/>
            <person name="Woyke T."/>
            <person name="Bristow J."/>
            <person name="Eisen J.A."/>
            <person name="Markowitz V."/>
            <person name="Hugenholtz P."/>
            <person name="Klenk H.P."/>
            <person name="Kyrpides N.C."/>
        </authorList>
    </citation>
    <scope>NUCLEOTIDE SEQUENCE [LARGE SCALE GENOMIC DNA]</scope>
    <source>
        <strain evidence="5">ATCC 19995 / DSM 43183 / JCM 3096 / KCTC 9072 / NBRC 15933 / NCIMB 10081 / Henssen B9</strain>
    </source>
</reference>
<dbReference type="STRING" id="471852.Tcur_2910"/>
<feature type="domain" description="PRC-barrel" evidence="2">
    <location>
        <begin position="11"/>
        <end position="74"/>
    </location>
</feature>
<evidence type="ECO:0000259" key="2">
    <source>
        <dbReference type="Pfam" id="PF05239"/>
    </source>
</evidence>
<dbReference type="InterPro" id="IPR027275">
    <property type="entry name" value="PRC-brl_dom"/>
</dbReference>
<dbReference type="InterPro" id="IPR052967">
    <property type="entry name" value="Stress_Response_Assoc"/>
</dbReference>
<accession>D1A7T2</accession>
<gene>
    <name evidence="4" type="ordered locus">Tcur_2910</name>
</gene>
<name>D1A7T2_THECD</name>
<feature type="compositionally biased region" description="Basic and acidic residues" evidence="1">
    <location>
        <begin position="162"/>
        <end position="173"/>
    </location>
</feature>
<feature type="compositionally biased region" description="Basic and acidic residues" evidence="1">
    <location>
        <begin position="227"/>
        <end position="255"/>
    </location>
</feature>
<dbReference type="InterPro" id="IPR011033">
    <property type="entry name" value="PRC_barrel-like_sf"/>
</dbReference>
<feature type="compositionally biased region" description="Basic and acidic residues" evidence="1">
    <location>
        <begin position="138"/>
        <end position="151"/>
    </location>
</feature>
<dbReference type="Pfam" id="PF09557">
    <property type="entry name" value="DUF2382"/>
    <property type="match status" value="1"/>
</dbReference>
<dbReference type="InterPro" id="IPR014747">
    <property type="entry name" value="Bac_photo_RC_H_C"/>
</dbReference>
<dbReference type="Proteomes" id="UP000001918">
    <property type="component" value="Chromosome"/>
</dbReference>
<feature type="domain" description="DUF2382" evidence="3">
    <location>
        <begin position="160"/>
        <end position="272"/>
    </location>
</feature>
<keyword evidence="5" id="KW-1185">Reference proteome</keyword>
<dbReference type="PANTHER" id="PTHR38463">
    <property type="entry name" value="STRESS RESPONSE PROTEIN YSNF"/>
    <property type="match status" value="1"/>
</dbReference>
<dbReference type="GO" id="GO:0019684">
    <property type="term" value="P:photosynthesis, light reaction"/>
    <property type="evidence" value="ECO:0007669"/>
    <property type="project" value="InterPro"/>
</dbReference>
<dbReference type="OrthoDB" id="3712018at2"/>
<feature type="compositionally biased region" description="Low complexity" evidence="1">
    <location>
        <begin position="115"/>
        <end position="134"/>
    </location>
</feature>
<sequence>MITEQQIPQVLDHAVYDRQGSKIGDVKHVFLDDATGRPEWLCVKTGMFGTKEAFVPTGSAEFVTDHVEVGFDKDFIKHAPHVDVDDRGHLSAAEEEQLYRYYGIDWSGQATAAETTGTAGAAGTAGAMGAAGTAPTEESLRRQRLRERERAAAGSDDTAMTRSEERLRVSKETRESGRARLRKYVVTEQQEVTVPVSHEEVRLEREPITEENREAAMSGPEISEAEHEVILHEERPVVSKETVPVERVRAAKETVTEEETVGGEVRREEIQIEEEDTGRSGRKRRGR</sequence>
<dbReference type="eggNOG" id="COG3861">
    <property type="taxonomic scope" value="Bacteria"/>
</dbReference>
<evidence type="ECO:0000259" key="3">
    <source>
        <dbReference type="Pfam" id="PF09557"/>
    </source>
</evidence>
<dbReference type="HOGENOM" id="CLU_050193_1_0_11"/>
<feature type="region of interest" description="Disordered" evidence="1">
    <location>
        <begin position="227"/>
        <end position="287"/>
    </location>
</feature>
<dbReference type="NCBIfam" id="TIGR02271">
    <property type="entry name" value="YsnF/AvaK domain"/>
    <property type="match status" value="1"/>
</dbReference>
<evidence type="ECO:0000313" key="4">
    <source>
        <dbReference type="EMBL" id="ACY98454.1"/>
    </source>
</evidence>
<evidence type="ECO:0000313" key="5">
    <source>
        <dbReference type="Proteomes" id="UP000001918"/>
    </source>
</evidence>
<proteinExistence type="predicted"/>
<protein>
    <submittedName>
        <fullName evidence="4">PRC-barrel domain protein</fullName>
    </submittedName>
</protein>
<dbReference type="KEGG" id="tcu:Tcur_2910"/>
<organism evidence="4 5">
    <name type="scientific">Thermomonospora curvata (strain ATCC 19995 / DSM 43183 / JCM 3096 / KCTC 9072 / NBRC 15933 / NCIMB 10081 / Henssen B9)</name>
    <dbReference type="NCBI Taxonomy" id="471852"/>
    <lineage>
        <taxon>Bacteria</taxon>
        <taxon>Bacillati</taxon>
        <taxon>Actinomycetota</taxon>
        <taxon>Actinomycetes</taxon>
        <taxon>Streptosporangiales</taxon>
        <taxon>Thermomonosporaceae</taxon>
        <taxon>Thermomonospora</taxon>
    </lineage>
</organism>
<dbReference type="EMBL" id="CP001738">
    <property type="protein sequence ID" value="ACY98454.1"/>
    <property type="molecule type" value="Genomic_DNA"/>
</dbReference>
<dbReference type="GO" id="GO:0030077">
    <property type="term" value="C:plasma membrane light-harvesting complex"/>
    <property type="evidence" value="ECO:0007669"/>
    <property type="project" value="InterPro"/>
</dbReference>
<dbReference type="Pfam" id="PF05239">
    <property type="entry name" value="PRC"/>
    <property type="match status" value="1"/>
</dbReference>
<feature type="region of interest" description="Disordered" evidence="1">
    <location>
        <begin position="115"/>
        <end position="173"/>
    </location>
</feature>